<name>A0A326RN93_9BACT</name>
<dbReference type="GO" id="GO:0042597">
    <property type="term" value="C:periplasmic space"/>
    <property type="evidence" value="ECO:0007669"/>
    <property type="project" value="UniProtKB-SubCell"/>
</dbReference>
<protein>
    <submittedName>
        <fullName evidence="5">ABC-type nitrate/sulfonate/bicarbonate transport system substrate-binding protein</fullName>
    </submittedName>
</protein>
<dbReference type="EMBL" id="QKTX01000010">
    <property type="protein sequence ID" value="PZV81589.1"/>
    <property type="molecule type" value="Genomic_DNA"/>
</dbReference>
<feature type="domain" description="Ca3427-like PBP 2" evidence="4">
    <location>
        <begin position="87"/>
        <end position="180"/>
    </location>
</feature>
<dbReference type="AlphaFoldDB" id="A0A326RN93"/>
<evidence type="ECO:0000256" key="1">
    <source>
        <dbReference type="ARBA" id="ARBA00004418"/>
    </source>
</evidence>
<keyword evidence="3" id="KW-0732">Signal</keyword>
<comment type="caution">
    <text evidence="5">The sequence shown here is derived from an EMBL/GenBank/DDBJ whole genome shotgun (WGS) entry which is preliminary data.</text>
</comment>
<keyword evidence="6" id="KW-1185">Reference proteome</keyword>
<sequence length="295" mass="33332">MKTLRVTGVPEHFNYPFRLLFERQPFLDQGLRIEWKEESRGSGQMNLDLRTGDTDIAILLTESFLKDFERGNPSKMIGFHVTSPLIWGIHVGADSNIHSLSDLREKKILVSRMGSGSHLMAMVLAKRESWNPGELIYDLVGNMEGAEKAMKEGSQGIFLWEKFTTAPMVEKGSMRRIGEIPSPWPCFVMVATSKALEEFGTIIFQVRDWIYSLIQDFGDPSQLANSIAQNYGLPFSDITTWLSQTQWCTEAVVYRDELERVMATMVDLKLLSRILDLDDFLALDGLVVKSGRGTG</sequence>
<evidence type="ECO:0000313" key="6">
    <source>
        <dbReference type="Proteomes" id="UP000248917"/>
    </source>
</evidence>
<dbReference type="PANTHER" id="PTHR30024">
    <property type="entry name" value="ALIPHATIC SULFONATES-BINDING PROTEIN-RELATED"/>
    <property type="match status" value="1"/>
</dbReference>
<dbReference type="OrthoDB" id="6191474at2"/>
<evidence type="ECO:0000313" key="5">
    <source>
        <dbReference type="EMBL" id="PZV81589.1"/>
    </source>
</evidence>
<gene>
    <name evidence="5" type="ORF">CLV31_110122</name>
</gene>
<dbReference type="PANTHER" id="PTHR30024:SF47">
    <property type="entry name" value="TAURINE-BINDING PERIPLASMIC PROTEIN"/>
    <property type="match status" value="1"/>
</dbReference>
<dbReference type="Proteomes" id="UP000248917">
    <property type="component" value="Unassembled WGS sequence"/>
</dbReference>
<accession>A0A326RN93</accession>
<dbReference type="Gene3D" id="3.40.190.10">
    <property type="entry name" value="Periplasmic binding protein-like II"/>
    <property type="match status" value="2"/>
</dbReference>
<evidence type="ECO:0000256" key="3">
    <source>
        <dbReference type="ARBA" id="ARBA00022729"/>
    </source>
</evidence>
<evidence type="ECO:0000259" key="4">
    <source>
        <dbReference type="Pfam" id="PF22384"/>
    </source>
</evidence>
<evidence type="ECO:0000256" key="2">
    <source>
        <dbReference type="ARBA" id="ARBA00010742"/>
    </source>
</evidence>
<dbReference type="RefSeq" id="WP_111393576.1">
    <property type="nucleotide sequence ID" value="NZ_QKTX01000010.1"/>
</dbReference>
<dbReference type="InterPro" id="IPR054364">
    <property type="entry name" value="Ca3427-like_PBP2"/>
</dbReference>
<dbReference type="Pfam" id="PF22384">
    <property type="entry name" value="PBP2_Ca3427_like"/>
    <property type="match status" value="1"/>
</dbReference>
<proteinExistence type="inferred from homology"/>
<comment type="similarity">
    <text evidence="2">Belongs to the bacterial solute-binding protein SsuA/TauA family.</text>
</comment>
<dbReference type="SUPFAM" id="SSF53850">
    <property type="entry name" value="Periplasmic binding protein-like II"/>
    <property type="match status" value="1"/>
</dbReference>
<comment type="subcellular location">
    <subcellularLocation>
        <location evidence="1">Periplasm</location>
    </subcellularLocation>
</comment>
<reference evidence="5 6" key="1">
    <citation type="submission" date="2018-06" db="EMBL/GenBank/DDBJ databases">
        <title>Genomic Encyclopedia of Archaeal and Bacterial Type Strains, Phase II (KMG-II): from individual species to whole genera.</title>
        <authorList>
            <person name="Goeker M."/>
        </authorList>
    </citation>
    <scope>NUCLEOTIDE SEQUENCE [LARGE SCALE GENOMIC DNA]</scope>
    <source>
        <strain evidence="5 6">T4</strain>
    </source>
</reference>
<organism evidence="5 6">
    <name type="scientific">Algoriphagus aquaeductus</name>
    <dbReference type="NCBI Taxonomy" id="475299"/>
    <lineage>
        <taxon>Bacteria</taxon>
        <taxon>Pseudomonadati</taxon>
        <taxon>Bacteroidota</taxon>
        <taxon>Cytophagia</taxon>
        <taxon>Cytophagales</taxon>
        <taxon>Cyclobacteriaceae</taxon>
        <taxon>Algoriphagus</taxon>
    </lineage>
</organism>